<gene>
    <name evidence="2" type="ORF">LCGC14_0254160</name>
</gene>
<dbReference type="InterPro" id="IPR050952">
    <property type="entry name" value="TRIM-NHL_E3_ligases"/>
</dbReference>
<protein>
    <recommendedName>
        <fullName evidence="3">SMP-30/Gluconolactonase/LRE-like region domain-containing protein</fullName>
    </recommendedName>
</protein>
<name>A0A0F9U3S7_9ZZZZ</name>
<accession>A0A0F9U3S7</accession>
<sequence length="338" mass="36393">MLAVLISAITGCAPATIEEAHPVWPPPPAEARILHLKNVRSISDLAKPSAFDGFIQMLTGGRQLALLRPHDAAVWADRYLFVTDQEQQAVVVFNLKTAKASLITQVGGTFLVSPVGVAVCGEWIAVSDSALNRVYLLTPKGKLIKTIVKPEGFARPTGLAYDSATGLLYVVDTLANEVCVFNLSSGEMVRRFGSRGQGRGQFNFPTHVCVGPAGRIYVTDSLNFRVQVFDGQGNYLFHIGQLGDASGHLAVPKGVGVDSQGHIYVVDSYFSRIQIFNANGVFLLAIGEPGEDSGGFQVPAGLTIDSRNRIYVCDSYNERIQLLQFAGVPDDEIPSESP</sequence>
<reference evidence="2" key="1">
    <citation type="journal article" date="2015" name="Nature">
        <title>Complex archaea that bridge the gap between prokaryotes and eukaryotes.</title>
        <authorList>
            <person name="Spang A."/>
            <person name="Saw J.H."/>
            <person name="Jorgensen S.L."/>
            <person name="Zaremba-Niedzwiedzka K."/>
            <person name="Martijn J."/>
            <person name="Lind A.E."/>
            <person name="van Eijk R."/>
            <person name="Schleper C."/>
            <person name="Guy L."/>
            <person name="Ettema T.J."/>
        </authorList>
    </citation>
    <scope>NUCLEOTIDE SEQUENCE</scope>
</reference>
<dbReference type="PANTHER" id="PTHR24104">
    <property type="entry name" value="E3 UBIQUITIN-PROTEIN LIGASE NHLRC1-RELATED"/>
    <property type="match status" value="1"/>
</dbReference>
<keyword evidence="1" id="KW-0677">Repeat</keyword>
<comment type="caution">
    <text evidence="2">The sequence shown here is derived from an EMBL/GenBank/DDBJ whole genome shotgun (WGS) entry which is preliminary data.</text>
</comment>
<evidence type="ECO:0008006" key="3">
    <source>
        <dbReference type="Google" id="ProtNLM"/>
    </source>
</evidence>
<organism evidence="2">
    <name type="scientific">marine sediment metagenome</name>
    <dbReference type="NCBI Taxonomy" id="412755"/>
    <lineage>
        <taxon>unclassified sequences</taxon>
        <taxon>metagenomes</taxon>
        <taxon>ecological metagenomes</taxon>
    </lineage>
</organism>
<dbReference type="PROSITE" id="PS51125">
    <property type="entry name" value="NHL"/>
    <property type="match status" value="4"/>
</dbReference>
<dbReference type="InterPro" id="IPR011042">
    <property type="entry name" value="6-blade_b-propeller_TolB-like"/>
</dbReference>
<dbReference type="InterPro" id="IPR001258">
    <property type="entry name" value="NHL_repeat"/>
</dbReference>
<dbReference type="Gene3D" id="2.120.10.30">
    <property type="entry name" value="TolB, C-terminal domain"/>
    <property type="match status" value="2"/>
</dbReference>
<evidence type="ECO:0000256" key="1">
    <source>
        <dbReference type="ARBA" id="ARBA00022737"/>
    </source>
</evidence>
<dbReference type="Pfam" id="PF01436">
    <property type="entry name" value="NHL"/>
    <property type="match status" value="1"/>
</dbReference>
<dbReference type="GO" id="GO:0008270">
    <property type="term" value="F:zinc ion binding"/>
    <property type="evidence" value="ECO:0007669"/>
    <property type="project" value="UniProtKB-KW"/>
</dbReference>
<dbReference type="AlphaFoldDB" id="A0A0F9U3S7"/>
<proteinExistence type="predicted"/>
<dbReference type="EMBL" id="LAZR01000133">
    <property type="protein sequence ID" value="KKN87885.1"/>
    <property type="molecule type" value="Genomic_DNA"/>
</dbReference>
<dbReference type="SUPFAM" id="SSF101898">
    <property type="entry name" value="NHL repeat"/>
    <property type="match status" value="1"/>
</dbReference>
<dbReference type="PANTHER" id="PTHR24104:SF25">
    <property type="entry name" value="PROTEIN LIN-41"/>
    <property type="match status" value="1"/>
</dbReference>
<evidence type="ECO:0000313" key="2">
    <source>
        <dbReference type="EMBL" id="KKN87885.1"/>
    </source>
</evidence>
<dbReference type="Pfam" id="PF17170">
    <property type="entry name" value="DUF5128"/>
    <property type="match status" value="1"/>
</dbReference>